<sequence>MGSSGWCFGKVQQQREDAELHRQRAHLVINPKEQTSSFEGTLELDGTNPGRPCSRKLSSSINTKKQTLAFRRDS</sequence>
<keyword evidence="3" id="KW-1185">Reference proteome</keyword>
<proteinExistence type="predicted"/>
<accession>A0A2G5C7I5</accession>
<evidence type="ECO:0000256" key="1">
    <source>
        <dbReference type="SAM" id="MobiDB-lite"/>
    </source>
</evidence>
<organism evidence="2 3">
    <name type="scientific">Aquilegia coerulea</name>
    <name type="common">Rocky mountain columbine</name>
    <dbReference type="NCBI Taxonomy" id="218851"/>
    <lineage>
        <taxon>Eukaryota</taxon>
        <taxon>Viridiplantae</taxon>
        <taxon>Streptophyta</taxon>
        <taxon>Embryophyta</taxon>
        <taxon>Tracheophyta</taxon>
        <taxon>Spermatophyta</taxon>
        <taxon>Magnoliopsida</taxon>
        <taxon>Ranunculales</taxon>
        <taxon>Ranunculaceae</taxon>
        <taxon>Thalictroideae</taxon>
        <taxon>Aquilegia</taxon>
    </lineage>
</organism>
<reference evidence="2 3" key="1">
    <citation type="submission" date="2017-09" db="EMBL/GenBank/DDBJ databases">
        <title>WGS assembly of Aquilegia coerulea Goldsmith.</title>
        <authorList>
            <person name="Hodges S."/>
            <person name="Kramer E."/>
            <person name="Nordborg M."/>
            <person name="Tomkins J."/>
            <person name="Borevitz J."/>
            <person name="Derieg N."/>
            <person name="Yan J."/>
            <person name="Mihaltcheva S."/>
            <person name="Hayes R.D."/>
            <person name="Rokhsar D."/>
        </authorList>
    </citation>
    <scope>NUCLEOTIDE SEQUENCE [LARGE SCALE GENOMIC DNA]</scope>
    <source>
        <strain evidence="3">cv. Goldsmith</strain>
    </source>
</reference>
<protein>
    <submittedName>
        <fullName evidence="2">Uncharacterized protein</fullName>
    </submittedName>
</protein>
<dbReference type="InParanoid" id="A0A2G5C7I5"/>
<feature type="compositionally biased region" description="Polar residues" evidence="1">
    <location>
        <begin position="56"/>
        <end position="66"/>
    </location>
</feature>
<evidence type="ECO:0000313" key="2">
    <source>
        <dbReference type="EMBL" id="PIA26747.1"/>
    </source>
</evidence>
<evidence type="ECO:0000313" key="3">
    <source>
        <dbReference type="Proteomes" id="UP000230069"/>
    </source>
</evidence>
<dbReference type="AlphaFoldDB" id="A0A2G5C7I5"/>
<dbReference type="EMBL" id="KZ305106">
    <property type="protein sequence ID" value="PIA26747.1"/>
    <property type="molecule type" value="Genomic_DNA"/>
</dbReference>
<feature type="region of interest" description="Disordered" evidence="1">
    <location>
        <begin position="38"/>
        <end position="74"/>
    </location>
</feature>
<gene>
    <name evidence="2" type="ORF">AQUCO_08900002v1</name>
</gene>
<dbReference type="Proteomes" id="UP000230069">
    <property type="component" value="Unassembled WGS sequence"/>
</dbReference>
<name>A0A2G5C7I5_AQUCA</name>